<name>A0ABT8V7A7_9BACL</name>
<proteinExistence type="predicted"/>
<gene>
    <name evidence="2" type="ORF">Q3C12_01220</name>
</gene>
<reference evidence="2" key="1">
    <citation type="submission" date="2023-07" db="EMBL/GenBank/DDBJ databases">
        <authorList>
            <person name="Aktuganov G."/>
            <person name="Boyko T."/>
            <person name="Delegan Y."/>
            <person name="Galimzianova N."/>
            <person name="Gilvanova E."/>
            <person name="Korobov V."/>
            <person name="Kuzmina L."/>
            <person name="Melentiev A."/>
            <person name="Milman P."/>
            <person name="Ryabova A."/>
            <person name="Stupak E."/>
            <person name="Yasakov T."/>
            <person name="Zharikova N."/>
            <person name="Zhurenko E."/>
        </authorList>
    </citation>
    <scope>NUCLEOTIDE SEQUENCE</scope>
    <source>
        <strain evidence="2">IB-739</strain>
    </source>
</reference>
<evidence type="ECO:0000313" key="3">
    <source>
        <dbReference type="Proteomes" id="UP001168883"/>
    </source>
</evidence>
<keyword evidence="3" id="KW-1185">Reference proteome</keyword>
<protein>
    <submittedName>
        <fullName evidence="2">Uncharacterized protein</fullName>
    </submittedName>
</protein>
<evidence type="ECO:0000313" key="2">
    <source>
        <dbReference type="EMBL" id="MDO3675606.1"/>
    </source>
</evidence>
<feature type="region of interest" description="Disordered" evidence="1">
    <location>
        <begin position="1"/>
        <end position="45"/>
    </location>
</feature>
<accession>A0ABT8V7A7</accession>
<organism evidence="2 3">
    <name type="scientific">Paenibacillus ehimensis</name>
    <dbReference type="NCBI Taxonomy" id="79264"/>
    <lineage>
        <taxon>Bacteria</taxon>
        <taxon>Bacillati</taxon>
        <taxon>Bacillota</taxon>
        <taxon>Bacilli</taxon>
        <taxon>Bacillales</taxon>
        <taxon>Paenibacillaceae</taxon>
        <taxon>Paenibacillus</taxon>
    </lineage>
</organism>
<evidence type="ECO:0000256" key="1">
    <source>
        <dbReference type="SAM" id="MobiDB-lite"/>
    </source>
</evidence>
<comment type="caution">
    <text evidence="2">The sequence shown here is derived from an EMBL/GenBank/DDBJ whole genome shotgun (WGS) entry which is preliminary data.</text>
</comment>
<dbReference type="RefSeq" id="WP_161782257.1">
    <property type="nucleotide sequence ID" value="NZ_JAUMKJ010000001.1"/>
</dbReference>
<dbReference type="EMBL" id="JAUMKJ010000001">
    <property type="protein sequence ID" value="MDO3675606.1"/>
    <property type="molecule type" value="Genomic_DNA"/>
</dbReference>
<sequence length="45" mass="4285">MEALQSGNGEVGVSADADKAPALADTLSGKQAASPEGKQGGAEIG</sequence>
<dbReference type="Proteomes" id="UP001168883">
    <property type="component" value="Unassembled WGS sequence"/>
</dbReference>